<organism evidence="1 2">
    <name type="scientific">Pseudomonas putida</name>
    <name type="common">Arthrobacter siderocapsulatus</name>
    <dbReference type="NCBI Taxonomy" id="303"/>
    <lineage>
        <taxon>Bacteria</taxon>
        <taxon>Pseudomonadati</taxon>
        <taxon>Pseudomonadota</taxon>
        <taxon>Gammaproteobacteria</taxon>
        <taxon>Pseudomonadales</taxon>
        <taxon>Pseudomonadaceae</taxon>
        <taxon>Pseudomonas</taxon>
    </lineage>
</organism>
<protein>
    <submittedName>
        <fullName evidence="1">Uncharacterized protein (TIGR02444 family)</fullName>
    </submittedName>
</protein>
<comment type="caution">
    <text evidence="1">The sequence shown here is derived from an EMBL/GenBank/DDBJ whole genome shotgun (WGS) entry which is preliminary data.</text>
</comment>
<gene>
    <name evidence="1" type="ORF">EDF85_4142</name>
</gene>
<accession>A0A9X8EHS8</accession>
<dbReference type="EMBL" id="RJUR01000016">
    <property type="protein sequence ID" value="ROQ46306.1"/>
    <property type="molecule type" value="Genomic_DNA"/>
</dbReference>
<dbReference type="NCBIfam" id="TIGR02444">
    <property type="entry name" value="TIGR02444 family protein"/>
    <property type="match status" value="1"/>
</dbReference>
<reference evidence="1 2" key="1">
    <citation type="submission" date="2018-11" db="EMBL/GenBank/DDBJ databases">
        <title>Genomic analyses of the natural microbiome of Caenorhabditis elegans.</title>
        <authorList>
            <person name="Samuel B."/>
        </authorList>
    </citation>
    <scope>NUCLEOTIDE SEQUENCE [LARGE SCALE GENOMIC DNA]</scope>
    <source>
        <strain evidence="1 2">BIGb0473</strain>
    </source>
</reference>
<sequence length="158" mass="17610">MHTDLWNFALHLYARPGVEAACLALQDEGADVCLLLCGAWLEAGRAGVTPERVQHLQQLAAAWQQHVVTPLRQLRRQWRADAQHDPQLTHLREQVKALELEAERTLLARLQQASEGWMNQGVAGDWLAVLAPQGTRHHDALQVLRVVAVADQEAVEGD</sequence>
<dbReference type="Proteomes" id="UP000269115">
    <property type="component" value="Unassembled WGS sequence"/>
</dbReference>
<evidence type="ECO:0000313" key="2">
    <source>
        <dbReference type="Proteomes" id="UP000269115"/>
    </source>
</evidence>
<proteinExistence type="predicted"/>
<dbReference type="InterPro" id="IPR012659">
    <property type="entry name" value="CHP02444"/>
</dbReference>
<evidence type="ECO:0000313" key="1">
    <source>
        <dbReference type="EMBL" id="ROQ46306.1"/>
    </source>
</evidence>
<dbReference type="Pfam" id="PF09523">
    <property type="entry name" value="DUF2390"/>
    <property type="match status" value="1"/>
</dbReference>
<dbReference type="AlphaFoldDB" id="A0A9X8EHS8"/>
<dbReference type="RefSeq" id="WP_058541743.1">
    <property type="nucleotide sequence ID" value="NZ_LKGZ01000056.1"/>
</dbReference>
<dbReference type="GeneID" id="87483766"/>
<name>A0A9X8EHS8_PSEPU</name>